<proteinExistence type="predicted"/>
<dbReference type="InterPro" id="IPR022385">
    <property type="entry name" value="Rhs_assc_core"/>
</dbReference>
<evidence type="ECO:0000313" key="7">
    <source>
        <dbReference type="Proteomes" id="UP000563426"/>
    </source>
</evidence>
<dbReference type="Proteomes" id="UP000563426">
    <property type="component" value="Unassembled WGS sequence"/>
</dbReference>
<feature type="region of interest" description="Disordered" evidence="2">
    <location>
        <begin position="65"/>
        <end position="85"/>
    </location>
</feature>
<keyword evidence="1" id="KW-0677">Repeat</keyword>
<feature type="domain" description="Nbr1 FW" evidence="4">
    <location>
        <begin position="113"/>
        <end position="203"/>
    </location>
</feature>
<dbReference type="RefSeq" id="WP_171433237.1">
    <property type="nucleotide sequence ID" value="NZ_JABFJV010000017.1"/>
</dbReference>
<evidence type="ECO:0000256" key="1">
    <source>
        <dbReference type="ARBA" id="ARBA00022737"/>
    </source>
</evidence>
<feature type="domain" description="Nbr1 FW" evidence="4">
    <location>
        <begin position="228"/>
        <end position="317"/>
    </location>
</feature>
<dbReference type="EMBL" id="JABFJV010000017">
    <property type="protein sequence ID" value="NOK32610.1"/>
    <property type="molecule type" value="Genomic_DNA"/>
</dbReference>
<dbReference type="InterPro" id="IPR050708">
    <property type="entry name" value="T6SS_VgrG/RHS"/>
</dbReference>
<dbReference type="Pfam" id="PF16158">
    <property type="entry name" value="N_BRCA1_IG"/>
    <property type="match status" value="3"/>
</dbReference>
<dbReference type="AlphaFoldDB" id="A0A7Y4KG36"/>
<feature type="domain" description="Teneurin-like YD-shell" evidence="5">
    <location>
        <begin position="450"/>
        <end position="543"/>
    </location>
</feature>
<dbReference type="NCBIfam" id="TIGR03696">
    <property type="entry name" value="Rhs_assc_core"/>
    <property type="match status" value="1"/>
</dbReference>
<feature type="region of interest" description="Disordered" evidence="2">
    <location>
        <begin position="551"/>
        <end position="570"/>
    </location>
</feature>
<dbReference type="InterPro" id="IPR013783">
    <property type="entry name" value="Ig-like_fold"/>
</dbReference>
<dbReference type="Gene3D" id="2.180.10.10">
    <property type="entry name" value="RHS repeat-associated core"/>
    <property type="match status" value="1"/>
</dbReference>
<evidence type="ECO:0000259" key="4">
    <source>
        <dbReference type="Pfam" id="PF16158"/>
    </source>
</evidence>
<keyword evidence="3" id="KW-0732">Signal</keyword>
<organism evidence="6 7">
    <name type="scientific">Corallococcus exercitus</name>
    <dbReference type="NCBI Taxonomy" id="2316736"/>
    <lineage>
        <taxon>Bacteria</taxon>
        <taxon>Pseudomonadati</taxon>
        <taxon>Myxococcota</taxon>
        <taxon>Myxococcia</taxon>
        <taxon>Myxococcales</taxon>
        <taxon>Cystobacterineae</taxon>
        <taxon>Myxococcaceae</taxon>
        <taxon>Corallococcus</taxon>
    </lineage>
</organism>
<dbReference type="PANTHER" id="PTHR32305">
    <property type="match status" value="1"/>
</dbReference>
<reference evidence="6 7" key="1">
    <citation type="submission" date="2020-05" db="EMBL/GenBank/DDBJ databases">
        <authorList>
            <person name="Whitworth D."/>
        </authorList>
    </citation>
    <scope>NUCLEOTIDE SEQUENCE [LARGE SCALE GENOMIC DNA]</scope>
    <source>
        <strain evidence="6 7">AB043B</strain>
    </source>
</reference>
<feature type="domain" description="Nbr1 FW" evidence="4">
    <location>
        <begin position="342"/>
        <end position="431"/>
    </location>
</feature>
<dbReference type="InterPro" id="IPR032350">
    <property type="entry name" value="Nbr1_FW"/>
</dbReference>
<evidence type="ECO:0000256" key="2">
    <source>
        <dbReference type="SAM" id="MobiDB-lite"/>
    </source>
</evidence>
<gene>
    <name evidence="6" type="ORF">HMI49_05290</name>
</gene>
<protein>
    <recommendedName>
        <fullName evidence="8">Next to BRCA1 central domain-containing protein</fullName>
    </recommendedName>
</protein>
<comment type="caution">
    <text evidence="6">The sequence shown here is derived from an EMBL/GenBank/DDBJ whole genome shotgun (WGS) entry which is preliminary data.</text>
</comment>
<dbReference type="PANTHER" id="PTHR32305:SF15">
    <property type="entry name" value="PROTEIN RHSA-RELATED"/>
    <property type="match status" value="1"/>
</dbReference>
<keyword evidence="7" id="KW-1185">Reference proteome</keyword>
<feature type="chain" id="PRO_5030878280" description="Next to BRCA1 central domain-containing protein" evidence="3">
    <location>
        <begin position="30"/>
        <end position="704"/>
    </location>
</feature>
<evidence type="ECO:0000259" key="5">
    <source>
        <dbReference type="Pfam" id="PF25023"/>
    </source>
</evidence>
<dbReference type="Pfam" id="PF25023">
    <property type="entry name" value="TEN_YD-shell"/>
    <property type="match status" value="1"/>
</dbReference>
<evidence type="ECO:0008006" key="8">
    <source>
        <dbReference type="Google" id="ProtNLM"/>
    </source>
</evidence>
<dbReference type="InterPro" id="IPR056823">
    <property type="entry name" value="TEN-like_YD-shell"/>
</dbReference>
<evidence type="ECO:0000313" key="6">
    <source>
        <dbReference type="EMBL" id="NOK32610.1"/>
    </source>
</evidence>
<accession>A0A7Y4KG36</accession>
<feature type="signal peptide" evidence="3">
    <location>
        <begin position="1"/>
        <end position="29"/>
    </location>
</feature>
<dbReference type="Gene3D" id="2.60.40.10">
    <property type="entry name" value="Immunoglobulins"/>
    <property type="match status" value="2"/>
</dbReference>
<name>A0A7Y4KG36_9BACT</name>
<evidence type="ECO:0000256" key="3">
    <source>
        <dbReference type="SAM" id="SignalP"/>
    </source>
</evidence>
<sequence>MSKLVQSLVRTLPIAVLFLVLPGVQAAFAQSNATPRRIVPATISENKVIPRTKTTDWAVPASIPRDVRKSGTNNRPVPSRYPVKGVQSGGNSMPWTLAVVGNSAQYVSSSIPTTMNPGQSYTVALTFLNNGTTTWNASGTYYGLGMIYTDDYNVWQSPAVWVDAPVSPGSQKTFTFTVQAPTTPGIYNFRWSMFQSGVAWFGDVSSSVSIQVGAVPNMARFISSSIPTTMTAGQNYTVSLNYQNTGTATWNAPATYALGMIYTADYNVWKGQPAWVDAPVSPGSQKTFTFTVQAPTTPGTYNFRWSMFQNGVAWFGEISPDVSIQVVASPNMARFISSSIPTTMTAGQNYTVSLNYQNTGTATWNAPATYALGMIYTADYNVWKGQPAWVDAPVSPGSQKTFTFTVQAPTTPGTYNFRWSMFQNGVAWFGEISPDVSIQVQASPQEIVTYIHTDGLGSPVARTDANGNVISRTRYEPYGVTASGMTPTIGFAGHVNDADSGLTYMQARYYDPVAGRFMSVDPITTDVNSGSSFNRYAYANNSPYRFIDPDGRAPREAGPANAHRSDPARSAALRSEILDQARRYPSSYSSLVEPVDRVLMAMGADISPASHESIMQNLERVHDGTMPQSEAHGREAETFQKDLKESFSSGTPQGISQGLLETVGVVINTIGRVGMGVVEGAKNFVGEMDKAIKNQTQPRDDLVR</sequence>